<comment type="caution">
    <text evidence="3">The sequence shown here is derived from an EMBL/GenBank/DDBJ whole genome shotgun (WGS) entry which is preliminary data.</text>
</comment>
<dbReference type="Proteomes" id="UP001207116">
    <property type="component" value="Unassembled WGS sequence"/>
</dbReference>
<dbReference type="InterPro" id="IPR006626">
    <property type="entry name" value="PbH1"/>
</dbReference>
<dbReference type="Gene3D" id="2.160.20.10">
    <property type="entry name" value="Single-stranded right-handed beta-helix, Pectin lyase-like"/>
    <property type="match status" value="1"/>
</dbReference>
<gene>
    <name evidence="3" type="ORF">OO016_09635</name>
</gene>
<accession>A0AAE3MLZ3</accession>
<dbReference type="RefSeq" id="WP_266013048.1">
    <property type="nucleotide sequence ID" value="NZ_JAPFQP010000003.1"/>
</dbReference>
<name>A0AAE3MLZ3_9FLAO</name>
<sequence>MRRNTIFLALALLVIVSCSKDGDLLDAVLADEATENTDNNNNSNGEEPGSDQSNPPGEAGPPVDFEGTLAVNETPCNFSLGSLEANGTLELDCRIDLGGETVNLPSGVTLKYTGGEIINGRLNFSGGQIDGELLNKDLELTGEVTLTSEIFQLYPERWDLVQGQVDDVTARNNRDVLRSLFVYIKDLGGYRFEIDKLDAYFKVDDVLANGSPPAHALLIPSDFHLAMSEDTHIRIQPNGHFRPHLMQVYQAQNIIISGGTLHGDRETHNYNSGFVDSDGYTNTTHEFSKLLAIRGGQNILIDGLTIRESPGDGINISSEYFYYDPRHVRSMNITIRNSKIIANRRTNVVVTNGEHIYIENNEIVDGGIDMPNSLGTAPSSNLNIEPHRGRDNSGNLVEYERVSHVFIRNNIQKVNNGENNSSSAGGFQISHGNGPIIIENNQMIDSGVGFYTTDGVIIRNNSIINSGINAGSADNFDRTDFVFDNQVVGNSIVAPNSSVGINVAGNGVLVRDNNIEAITGIGLGLGGSPSFGLSNSEIVNNNVVASNRGILNMNTMKNVLVDGNTFQMAEGSNFGFSLGNRWEGNGDANFVISNNVVLGQNNATASGAPANSVGGNSMKFISNSMGDLQIEGGRDMLFEENTFDARVGANSVLFNYDAPNTTFINNEMILYVSKTPLNVQCVKFRDGVSSAAVEFQNNACVEN</sequence>
<dbReference type="SMART" id="SM00710">
    <property type="entry name" value="PbH1"/>
    <property type="match status" value="7"/>
</dbReference>
<keyword evidence="2" id="KW-0732">Signal</keyword>
<keyword evidence="4" id="KW-1185">Reference proteome</keyword>
<reference evidence="3" key="1">
    <citation type="submission" date="2022-11" db="EMBL/GenBank/DDBJ databases">
        <title>The characterization of three novel Bacteroidetes species and genomic analysis of their roles in tidal elemental geochemical cycles.</title>
        <authorList>
            <person name="Ma K.-J."/>
        </authorList>
    </citation>
    <scope>NUCLEOTIDE SEQUENCE</scope>
    <source>
        <strain evidence="3">M415</strain>
    </source>
</reference>
<dbReference type="EMBL" id="JAPFQP010000003">
    <property type="protein sequence ID" value="MCX2719863.1"/>
    <property type="molecule type" value="Genomic_DNA"/>
</dbReference>
<proteinExistence type="predicted"/>
<feature type="region of interest" description="Disordered" evidence="1">
    <location>
        <begin position="35"/>
        <end position="66"/>
    </location>
</feature>
<dbReference type="InterPro" id="IPR012334">
    <property type="entry name" value="Pectin_lyas_fold"/>
</dbReference>
<feature type="compositionally biased region" description="Low complexity" evidence="1">
    <location>
        <begin position="36"/>
        <end position="47"/>
    </location>
</feature>
<evidence type="ECO:0000256" key="2">
    <source>
        <dbReference type="SAM" id="SignalP"/>
    </source>
</evidence>
<dbReference type="PROSITE" id="PS51257">
    <property type="entry name" value="PROKAR_LIPOPROTEIN"/>
    <property type="match status" value="1"/>
</dbReference>
<evidence type="ECO:0000313" key="3">
    <source>
        <dbReference type="EMBL" id="MCX2719863.1"/>
    </source>
</evidence>
<dbReference type="InterPro" id="IPR011050">
    <property type="entry name" value="Pectin_lyase_fold/virulence"/>
</dbReference>
<protein>
    <submittedName>
        <fullName evidence="3">Right-handed parallel beta-helix repeat-containing protein</fullName>
    </submittedName>
</protein>
<feature type="chain" id="PRO_5042297826" evidence="2">
    <location>
        <begin position="20"/>
        <end position="703"/>
    </location>
</feature>
<dbReference type="AlphaFoldDB" id="A0AAE3MLZ3"/>
<evidence type="ECO:0000313" key="4">
    <source>
        <dbReference type="Proteomes" id="UP001207116"/>
    </source>
</evidence>
<dbReference type="SUPFAM" id="SSF51126">
    <property type="entry name" value="Pectin lyase-like"/>
    <property type="match status" value="2"/>
</dbReference>
<organism evidence="3 4">
    <name type="scientific">Lentiprolixibacter aurantiacus</name>
    <dbReference type="NCBI Taxonomy" id="2993939"/>
    <lineage>
        <taxon>Bacteria</taxon>
        <taxon>Pseudomonadati</taxon>
        <taxon>Bacteroidota</taxon>
        <taxon>Flavobacteriia</taxon>
        <taxon>Flavobacteriales</taxon>
        <taxon>Flavobacteriaceae</taxon>
        <taxon>Lentiprolixibacter</taxon>
    </lineage>
</organism>
<evidence type="ECO:0000256" key="1">
    <source>
        <dbReference type="SAM" id="MobiDB-lite"/>
    </source>
</evidence>
<feature type="signal peptide" evidence="2">
    <location>
        <begin position="1"/>
        <end position="19"/>
    </location>
</feature>